<reference evidence="2" key="1">
    <citation type="journal article" date="2011" name="Science">
        <title>The plant cell wall-decomposing machinery underlies the functional diversity of forest fungi.</title>
        <authorList>
            <person name="Eastwood D.C."/>
            <person name="Floudas D."/>
            <person name="Binder M."/>
            <person name="Majcherczyk A."/>
            <person name="Schneider P."/>
            <person name="Aerts A."/>
            <person name="Asiegbu F.O."/>
            <person name="Baker S.E."/>
            <person name="Barry K."/>
            <person name="Bendiksby M."/>
            <person name="Blumentritt M."/>
            <person name="Coutinho P.M."/>
            <person name="Cullen D."/>
            <person name="de Vries R.P."/>
            <person name="Gathman A."/>
            <person name="Goodell B."/>
            <person name="Henrissat B."/>
            <person name="Ihrmark K."/>
            <person name="Kauserud H."/>
            <person name="Kohler A."/>
            <person name="LaButti K."/>
            <person name="Lapidus A."/>
            <person name="Lavin J.L."/>
            <person name="Lee Y.-H."/>
            <person name="Lindquist E."/>
            <person name="Lilly W."/>
            <person name="Lucas S."/>
            <person name="Morin E."/>
            <person name="Murat C."/>
            <person name="Oguiza J.A."/>
            <person name="Park J."/>
            <person name="Pisabarro A.G."/>
            <person name="Riley R."/>
            <person name="Rosling A."/>
            <person name="Salamov A."/>
            <person name="Schmidt O."/>
            <person name="Schmutz J."/>
            <person name="Skrede I."/>
            <person name="Stenlid J."/>
            <person name="Wiebenga A."/>
            <person name="Xie X."/>
            <person name="Kuees U."/>
            <person name="Hibbett D.S."/>
            <person name="Hoffmeister D."/>
            <person name="Hoegberg N."/>
            <person name="Martin F."/>
            <person name="Grigoriev I.V."/>
            <person name="Watkinson S.C."/>
        </authorList>
    </citation>
    <scope>NUCLEOTIDE SEQUENCE [LARGE SCALE GENOMIC DNA]</scope>
    <source>
        <strain evidence="2">strain S7.3</strain>
    </source>
</reference>
<evidence type="ECO:0000313" key="2">
    <source>
        <dbReference type="Proteomes" id="UP000008063"/>
    </source>
</evidence>
<protein>
    <recommendedName>
        <fullName evidence="3">Peptidase A2 domain-containing protein</fullName>
    </recommendedName>
</protein>
<evidence type="ECO:0008006" key="3">
    <source>
        <dbReference type="Google" id="ProtNLM"/>
    </source>
</evidence>
<dbReference type="STRING" id="936435.F8Q2V8"/>
<organism evidence="2">
    <name type="scientific">Serpula lacrymans var. lacrymans (strain S7.3)</name>
    <name type="common">Dry rot fungus</name>
    <dbReference type="NCBI Taxonomy" id="936435"/>
    <lineage>
        <taxon>Eukaryota</taxon>
        <taxon>Fungi</taxon>
        <taxon>Dikarya</taxon>
        <taxon>Basidiomycota</taxon>
        <taxon>Agaricomycotina</taxon>
        <taxon>Agaricomycetes</taxon>
        <taxon>Agaricomycetidae</taxon>
        <taxon>Boletales</taxon>
        <taxon>Coniophorineae</taxon>
        <taxon>Serpulaceae</taxon>
        <taxon>Serpula</taxon>
    </lineage>
</organism>
<dbReference type="Pfam" id="PF08284">
    <property type="entry name" value="RVP_2"/>
    <property type="match status" value="1"/>
</dbReference>
<sequence>MPKWSLHIIPQVTTTDNQQIFTMPILINSGCTNSVIDQSLIDKYCITSTPLPVPLDTAGADGQSQKVMCYVTLHINVKGKEHLMDVIIALLLLPCILLGHDWLILTNPSIDWRANKITFPTDDLEYHLKEGDKILAVDLETQIIEMMQLELNTFATKSQQIAEYSEKAKSKLTFRDIFPPVYHKFEPIFTKESFNKLPPKHS</sequence>
<dbReference type="Proteomes" id="UP000008063">
    <property type="component" value="Unassembled WGS sequence"/>
</dbReference>
<gene>
    <name evidence="1" type="ORF">SERLA73DRAFT_57752</name>
</gene>
<dbReference type="OMA" id="NTWKECI"/>
<keyword evidence="2" id="KW-1185">Reference proteome</keyword>
<dbReference type="Gene3D" id="2.40.70.10">
    <property type="entry name" value="Acid Proteases"/>
    <property type="match status" value="1"/>
</dbReference>
<name>F8Q2V8_SERL3</name>
<dbReference type="InParanoid" id="F8Q2V8"/>
<dbReference type="HOGENOM" id="CLU_138736_0_0_1"/>
<accession>F8Q2V8</accession>
<dbReference type="EMBL" id="GL945482">
    <property type="protein sequence ID" value="EGN97519.1"/>
    <property type="molecule type" value="Genomic_DNA"/>
</dbReference>
<dbReference type="SUPFAM" id="SSF50630">
    <property type="entry name" value="Acid proteases"/>
    <property type="match status" value="1"/>
</dbReference>
<evidence type="ECO:0000313" key="1">
    <source>
        <dbReference type="EMBL" id="EGN97519.1"/>
    </source>
</evidence>
<proteinExistence type="predicted"/>
<dbReference type="AlphaFoldDB" id="F8Q2V8"/>
<dbReference type="InterPro" id="IPR021109">
    <property type="entry name" value="Peptidase_aspartic_dom_sf"/>
</dbReference>